<evidence type="ECO:0000313" key="2">
    <source>
        <dbReference type="Proteomes" id="UP000546917"/>
    </source>
</evidence>
<organism evidence="1 2">
    <name type="scientific">Ferroplasma acidiphilum</name>
    <dbReference type="NCBI Taxonomy" id="74969"/>
    <lineage>
        <taxon>Archaea</taxon>
        <taxon>Methanobacteriati</taxon>
        <taxon>Thermoplasmatota</taxon>
        <taxon>Thermoplasmata</taxon>
        <taxon>Thermoplasmatales</taxon>
        <taxon>Ferroplasmaceae</taxon>
        <taxon>Ferroplasma</taxon>
    </lineage>
</organism>
<sequence>MAPLDPRDIGIYNDRKKSEIDVYIDREWNGDRSWLYKKHNYEQKRHRTHRYCIRKILVSIKSIFGKA</sequence>
<gene>
    <name evidence="1" type="ORF">HLB00_03060</name>
</gene>
<name>A0A7K4FL88_9ARCH</name>
<dbReference type="EMBL" id="JABGBP010000098">
    <property type="protein sequence ID" value="NOL59814.1"/>
    <property type="molecule type" value="Genomic_DNA"/>
</dbReference>
<proteinExistence type="predicted"/>
<dbReference type="AlphaFoldDB" id="A0A7K4FL88"/>
<accession>A0A7K4FL88</accession>
<comment type="caution">
    <text evidence="1">The sequence shown here is derived from an EMBL/GenBank/DDBJ whole genome shotgun (WGS) entry which is preliminary data.</text>
</comment>
<dbReference type="RefSeq" id="WP_009886590.1">
    <property type="nucleotide sequence ID" value="NZ_CP015363.1"/>
</dbReference>
<dbReference type="GeneID" id="16024715"/>
<dbReference type="Proteomes" id="UP000546917">
    <property type="component" value="Unassembled WGS sequence"/>
</dbReference>
<reference evidence="1 2" key="1">
    <citation type="submission" date="2020-05" db="EMBL/GenBank/DDBJ databases">
        <authorList>
            <person name="Zhang R."/>
        </authorList>
    </citation>
    <scope>NUCLEOTIDE SEQUENCE [LARGE SCALE GENOMIC DNA]</scope>
    <source>
        <strain evidence="1 2">DSM 28986</strain>
    </source>
</reference>
<protein>
    <submittedName>
        <fullName evidence="1">Uncharacterized protein</fullName>
    </submittedName>
</protein>
<evidence type="ECO:0000313" key="1">
    <source>
        <dbReference type="EMBL" id="NOL59814.1"/>
    </source>
</evidence>